<dbReference type="Proteomes" id="UP000717585">
    <property type="component" value="Unassembled WGS sequence"/>
</dbReference>
<sequence length="1082" mass="113655">MHWTTAFPSHSPPFAFLSVVLLACLLMTATCSQELTTQVSSCVLLDDDTLFVSSSHSNRIELYARSNGLWNLEASSAPEFDNIGRVYVYTRTTTSFGLPYETISAADLSASGLKTQDFGYSIAIAGAVISVASRPFNATDNNYHLAYYTFIHSPTNGWVESLSEVSRVSNYDGAVNLLIADSHDRWATRGVAVDSEIIATASLVENEPIVLDVFDVKGSHMSTTEVSISGYNLQLSMTAEHILLTSYKTDTSEHSGIIMVYARTTPAKLTLLGQAELTASHDGVSGKFAATPSASFEATGSAVSTFAVGDAEASSDGLTANGCLFVVTVDPTTTPVLGGNVAVDDQYLYASAVTETGIGQVVVLTHALAQFTAISPGWVKSLASDGMHLVVGSASSNMPHLDIYDTSSFEKQAELTPFYPNPEDVRDHYIGNFGNIAFCGNRLAVASSEQNMVHPDSGVTYTYQLIDSEWIAESRTPGPCPLASSGLSELACSGDLVVATQMTSNQRGNVPAQVITVPQCAAGTNGSDPACAPCAAGSYSSFAGSICLPASPCFFAAGEGATAQVACPAGHYQPYISQPSCIEAHAGFYVAPTDHTQQIPCSAGTYSSAGSSACSTADPGNYVPDSDRSSQYPCNVGTYQPDSGQTSCKEADAGYYVPFTGQNKQLSCNYGTYQPARGSSACIEADPGYHVPLPASTAQTVCCGGRYQPRSGQIYCVDADNGYYVPNDARPHVAELVCDGGHYSPFTVASTCEYCPKETSTPNDGLPHESCDRWIPATPVIDQTRALVIKSSILNDTVASATFAGESTPCQLIQTAGQTTVVPVVTESTVKAGKYPATFSFRSRIYQTTVAVDIPDDLKIPSPVTTIAGNVVTSQVNSTICPDSIRVSLLGTVSHTLAAINADGSISCTATLIAEAPRINAFLQPKMTQTPSTACTQLAGVAFSSVESMDISAAGVSLAPYIDDDGRLCANTSAAHAAVKAGTDKKEEDGLDYVTVRLDGQAFVHEPMDNFNPTPDHPGRSAAESALLFLSCILLLGAFVITVGAVALILSGLVAIFLVAGYVLHTKSRSGAVAKAEYELLD</sequence>
<keyword evidence="1" id="KW-0812">Transmembrane</keyword>
<gene>
    <name evidence="3" type="ORF">J8273_5097</name>
</gene>
<dbReference type="SUPFAM" id="SSF57184">
    <property type="entry name" value="Growth factor receptor domain"/>
    <property type="match status" value="1"/>
</dbReference>
<dbReference type="EMBL" id="JAHDYR010000038">
    <property type="protein sequence ID" value="KAG9392118.1"/>
    <property type="molecule type" value="Genomic_DNA"/>
</dbReference>
<comment type="caution">
    <text evidence="3">The sequence shown here is derived from an EMBL/GenBank/DDBJ whole genome shotgun (WGS) entry which is preliminary data.</text>
</comment>
<reference evidence="3" key="1">
    <citation type="submission" date="2021-05" db="EMBL/GenBank/DDBJ databases">
        <title>A free-living protist that lacks canonical eukaryotic 1 DNA replication and segregation systems.</title>
        <authorList>
            <person name="Salas-Leiva D.E."/>
            <person name="Tromer E.C."/>
            <person name="Curtis B.A."/>
            <person name="Jerlstrom-Hultqvist J."/>
            <person name="Kolisko M."/>
            <person name="Yi Z."/>
            <person name="Salas-Leiva J.S."/>
            <person name="Gallot-Lavallee L."/>
            <person name="Kops G.J.P.L."/>
            <person name="Archibald J.M."/>
            <person name="Simpson A.G.B."/>
            <person name="Roger A.J."/>
        </authorList>
    </citation>
    <scope>NUCLEOTIDE SEQUENCE</scope>
    <source>
        <strain evidence="3">BICM</strain>
    </source>
</reference>
<name>A0A8J6AZE1_9EUKA</name>
<keyword evidence="4" id="KW-1185">Reference proteome</keyword>
<dbReference type="PANTHER" id="PTHR46967">
    <property type="entry name" value="INSULIN-LIKE GROWTH FACTOR BINDING PROTEIN,N-TERMINAL"/>
    <property type="match status" value="1"/>
</dbReference>
<keyword evidence="1" id="KW-1133">Transmembrane helix</keyword>
<keyword evidence="1" id="KW-0472">Membrane</keyword>
<dbReference type="AlphaFoldDB" id="A0A8J6AZE1"/>
<dbReference type="InterPro" id="IPR009030">
    <property type="entry name" value="Growth_fac_rcpt_cys_sf"/>
</dbReference>
<dbReference type="PANTHER" id="PTHR46967:SF1">
    <property type="entry name" value="KERATIN-ASSOCIATED PROTEIN 16-1-LIKE"/>
    <property type="match status" value="1"/>
</dbReference>
<feature type="transmembrane region" description="Helical" evidence="1">
    <location>
        <begin position="1027"/>
        <end position="1060"/>
    </location>
</feature>
<dbReference type="OrthoDB" id="439917at2759"/>
<proteinExistence type="predicted"/>
<evidence type="ECO:0000256" key="2">
    <source>
        <dbReference type="SAM" id="SignalP"/>
    </source>
</evidence>
<organism evidence="3 4">
    <name type="scientific">Carpediemonas membranifera</name>
    <dbReference type="NCBI Taxonomy" id="201153"/>
    <lineage>
        <taxon>Eukaryota</taxon>
        <taxon>Metamonada</taxon>
        <taxon>Carpediemonas-like organisms</taxon>
        <taxon>Carpediemonas</taxon>
    </lineage>
</organism>
<keyword evidence="2" id="KW-0732">Signal</keyword>
<evidence type="ECO:0000313" key="3">
    <source>
        <dbReference type="EMBL" id="KAG9392118.1"/>
    </source>
</evidence>
<feature type="signal peptide" evidence="2">
    <location>
        <begin position="1"/>
        <end position="32"/>
    </location>
</feature>
<dbReference type="SMART" id="SM01411">
    <property type="entry name" value="Ephrin_rec_like"/>
    <property type="match status" value="4"/>
</dbReference>
<evidence type="ECO:0000256" key="1">
    <source>
        <dbReference type="SAM" id="Phobius"/>
    </source>
</evidence>
<feature type="chain" id="PRO_5035190384" evidence="2">
    <location>
        <begin position="33"/>
        <end position="1082"/>
    </location>
</feature>
<accession>A0A8J6AZE1</accession>
<evidence type="ECO:0000313" key="4">
    <source>
        <dbReference type="Proteomes" id="UP000717585"/>
    </source>
</evidence>
<protein>
    <submittedName>
        <fullName evidence="3">Mastigoneme-like protein</fullName>
    </submittedName>
</protein>